<reference evidence="2 3" key="1">
    <citation type="submission" date="2017-02" db="EMBL/GenBank/DDBJ databases">
        <title>The complete genomic sequence of a novel cold adapted crude oil-degrading bacterium Planococcus qaidamina Y42.</title>
        <authorList>
            <person name="Yang R."/>
        </authorList>
    </citation>
    <scope>NUCLEOTIDE SEQUENCE [LARGE SCALE GENOMIC DNA]</scope>
    <source>
        <strain evidence="2 3">Y42</strain>
    </source>
</reference>
<proteinExistence type="predicted"/>
<keyword evidence="3" id="KW-1185">Reference proteome</keyword>
<dbReference type="KEGG" id="pmar:B0X71_08600"/>
<evidence type="ECO:0000313" key="2">
    <source>
        <dbReference type="EMBL" id="AQQ53144.1"/>
    </source>
</evidence>
<protein>
    <submittedName>
        <fullName evidence="2">Uncharacterized protein</fullName>
    </submittedName>
</protein>
<gene>
    <name evidence="2" type="ORF">B0X71_08600</name>
</gene>
<organism evidence="2 3">
    <name type="scientific">Planococcus lenghuensis</name>
    <dbReference type="NCBI Taxonomy" id="2213202"/>
    <lineage>
        <taxon>Bacteria</taxon>
        <taxon>Bacillati</taxon>
        <taxon>Bacillota</taxon>
        <taxon>Bacilli</taxon>
        <taxon>Bacillales</taxon>
        <taxon>Caryophanaceae</taxon>
        <taxon>Planococcus</taxon>
    </lineage>
</organism>
<dbReference type="AlphaFoldDB" id="A0A1Q2KYG1"/>
<dbReference type="EMBL" id="CP019640">
    <property type="protein sequence ID" value="AQQ53144.1"/>
    <property type="molecule type" value="Genomic_DNA"/>
</dbReference>
<keyword evidence="1" id="KW-0812">Transmembrane</keyword>
<feature type="transmembrane region" description="Helical" evidence="1">
    <location>
        <begin position="32"/>
        <end position="50"/>
    </location>
</feature>
<name>A0A1Q2KYG1_9BACL</name>
<evidence type="ECO:0000313" key="3">
    <source>
        <dbReference type="Proteomes" id="UP000188184"/>
    </source>
</evidence>
<accession>A0A1Q2KYG1</accession>
<evidence type="ECO:0000256" key="1">
    <source>
        <dbReference type="SAM" id="Phobius"/>
    </source>
</evidence>
<keyword evidence="1" id="KW-1133">Transmembrane helix</keyword>
<keyword evidence="1" id="KW-0472">Membrane</keyword>
<dbReference type="RefSeq" id="WP_077589030.1">
    <property type="nucleotide sequence ID" value="NZ_CP019640.1"/>
</dbReference>
<dbReference type="Proteomes" id="UP000188184">
    <property type="component" value="Chromosome"/>
</dbReference>
<sequence length="148" mass="16800">MKFANRRMSMVLLSLILISVLIVVNEWLYNGVMQVLVPITIIVSCTVILWNAKSLSVLRAVIVTGLVVLSIYMVLPEYTAKQAAAKIRTEFEGVGRVSFSVNTPVISDSFSPFQSDWYYTFEVIEREGTGYYLMMDPHSDDFMVKQNE</sequence>
<feature type="transmembrane region" description="Helical" evidence="1">
    <location>
        <begin position="57"/>
        <end position="75"/>
    </location>
</feature>